<proteinExistence type="predicted"/>
<name>A0A1V9VDB1_9BACT</name>
<gene>
    <name evidence="1" type="ORF">AS859_03030</name>
</gene>
<protein>
    <submittedName>
        <fullName evidence="1">Uncharacterized protein</fullName>
    </submittedName>
</protein>
<dbReference type="Proteomes" id="UP000192599">
    <property type="component" value="Unassembled WGS sequence"/>
</dbReference>
<evidence type="ECO:0000313" key="1">
    <source>
        <dbReference type="EMBL" id="OQR41889.1"/>
    </source>
</evidence>
<reference evidence="1 2" key="1">
    <citation type="submission" date="2017-04" db="EMBL/GenBank/DDBJ databases">
        <title>Accumulation and expression of multiple antibiotic resistance genes in Arcobacter cryaerophilus that thrives in sewage.</title>
        <authorList>
            <person name="Millar J.A."/>
            <person name="Raghavan R."/>
        </authorList>
    </citation>
    <scope>NUCLEOTIDE SEQUENCE [LARGE SCALE GENOMIC DNA]</scope>
    <source>
        <strain evidence="1 2">AZT-1</strain>
    </source>
</reference>
<dbReference type="RefSeq" id="WP_066358813.1">
    <property type="nucleotide sequence ID" value="NZ_CP060264.1"/>
</dbReference>
<organism evidence="1 2">
    <name type="scientific">Aliarcobacter cryaerophilus</name>
    <dbReference type="NCBI Taxonomy" id="28198"/>
    <lineage>
        <taxon>Bacteria</taxon>
        <taxon>Pseudomonadati</taxon>
        <taxon>Campylobacterota</taxon>
        <taxon>Epsilonproteobacteria</taxon>
        <taxon>Campylobacterales</taxon>
        <taxon>Arcobacteraceae</taxon>
        <taxon>Aliarcobacter</taxon>
    </lineage>
</organism>
<dbReference type="EMBL" id="LNTC01000022">
    <property type="protein sequence ID" value="OQR41889.1"/>
    <property type="molecule type" value="Genomic_DNA"/>
</dbReference>
<sequence>MLLGKCPYCDDGEIEVRKKDVRGKKVELYACSNASWTTEDGEFFELTSTSKCGFKIWQNTLSRYGHWLKHSEIRELLLNGEVEIKLKTQKRFGLKNENRKDYYKTAILDSEYGIKILF</sequence>
<comment type="caution">
    <text evidence="1">The sequence shown here is derived from an EMBL/GenBank/DDBJ whole genome shotgun (WGS) entry which is preliminary data.</text>
</comment>
<evidence type="ECO:0000313" key="2">
    <source>
        <dbReference type="Proteomes" id="UP000192599"/>
    </source>
</evidence>
<accession>A0A1V9VDB1</accession>
<dbReference type="AlphaFoldDB" id="A0A1V9VDB1"/>